<accession>A0A0F9ISA0</accession>
<organism evidence="1">
    <name type="scientific">marine sediment metagenome</name>
    <dbReference type="NCBI Taxonomy" id="412755"/>
    <lineage>
        <taxon>unclassified sequences</taxon>
        <taxon>metagenomes</taxon>
        <taxon>ecological metagenomes</taxon>
    </lineage>
</organism>
<comment type="caution">
    <text evidence="1">The sequence shown here is derived from an EMBL/GenBank/DDBJ whole genome shotgun (WGS) entry which is preliminary data.</text>
</comment>
<sequence>MNRRDLISGVLALLGIGGAAAVAQKEEPGGVGPSCHMGAGRIRLQIQKRWVEGCGGAWDAVDTSLRELRKVAEWCKRCGQYDWSGWPREWVYCIPRCWYDQLGGPPSLQGCWCRGISIVPEGERSLDGQTYYVTLAHRTWTLAHRHNKPQIHAGDDPAFRKLWHSTGTLKEIRKL</sequence>
<dbReference type="AlphaFoldDB" id="A0A0F9ISA0"/>
<evidence type="ECO:0000313" key="1">
    <source>
        <dbReference type="EMBL" id="KKM60233.1"/>
    </source>
</evidence>
<dbReference type="EMBL" id="LAZR01011718">
    <property type="protein sequence ID" value="KKM60233.1"/>
    <property type="molecule type" value="Genomic_DNA"/>
</dbReference>
<protein>
    <submittedName>
        <fullName evidence="1">Uncharacterized protein</fullName>
    </submittedName>
</protein>
<gene>
    <name evidence="1" type="ORF">LCGC14_1543950</name>
</gene>
<proteinExistence type="predicted"/>
<reference evidence="1" key="1">
    <citation type="journal article" date="2015" name="Nature">
        <title>Complex archaea that bridge the gap between prokaryotes and eukaryotes.</title>
        <authorList>
            <person name="Spang A."/>
            <person name="Saw J.H."/>
            <person name="Jorgensen S.L."/>
            <person name="Zaremba-Niedzwiedzka K."/>
            <person name="Martijn J."/>
            <person name="Lind A.E."/>
            <person name="van Eijk R."/>
            <person name="Schleper C."/>
            <person name="Guy L."/>
            <person name="Ettema T.J."/>
        </authorList>
    </citation>
    <scope>NUCLEOTIDE SEQUENCE</scope>
</reference>
<name>A0A0F9ISA0_9ZZZZ</name>